<dbReference type="InterPro" id="IPR020471">
    <property type="entry name" value="AKR"/>
</dbReference>
<accession>A0A1M6W3R3</accession>
<evidence type="ECO:0000256" key="3">
    <source>
        <dbReference type="ARBA" id="ARBA00023002"/>
    </source>
</evidence>
<name>A0A1M6W3R3_9FIRM</name>
<evidence type="ECO:0000256" key="1">
    <source>
        <dbReference type="ARBA" id="ARBA00007905"/>
    </source>
</evidence>
<dbReference type="STRING" id="1121322.SAMN02745136_03564"/>
<protein>
    <submittedName>
        <fullName evidence="5">Aldo/keto reductase family protein</fullName>
    </submittedName>
</protein>
<feature type="domain" description="NADP-dependent oxidoreductase" evidence="4">
    <location>
        <begin position="5"/>
        <end position="49"/>
    </location>
</feature>
<dbReference type="Proteomes" id="UP000184386">
    <property type="component" value="Unassembled WGS sequence"/>
</dbReference>
<dbReference type="GO" id="GO:0016616">
    <property type="term" value="F:oxidoreductase activity, acting on the CH-OH group of donors, NAD or NADP as acceptor"/>
    <property type="evidence" value="ECO:0007669"/>
    <property type="project" value="UniProtKB-ARBA"/>
</dbReference>
<dbReference type="PANTHER" id="PTHR43827:SF3">
    <property type="entry name" value="NADP-DEPENDENT OXIDOREDUCTASE DOMAIN-CONTAINING PROTEIN"/>
    <property type="match status" value="1"/>
</dbReference>
<reference evidence="5 6" key="1">
    <citation type="submission" date="2016-11" db="EMBL/GenBank/DDBJ databases">
        <authorList>
            <person name="Jaros S."/>
            <person name="Januszkiewicz K."/>
            <person name="Wedrychowicz H."/>
        </authorList>
    </citation>
    <scope>NUCLEOTIDE SEQUENCE [LARGE SCALE GENOMIC DNA]</scope>
    <source>
        <strain evidence="5 6">DSM 15929</strain>
    </source>
</reference>
<evidence type="ECO:0000259" key="4">
    <source>
        <dbReference type="Pfam" id="PF00248"/>
    </source>
</evidence>
<gene>
    <name evidence="5" type="ORF">SAMN02745136_03564</name>
</gene>
<dbReference type="Gene3D" id="3.20.20.100">
    <property type="entry name" value="NADP-dependent oxidoreductase domain"/>
    <property type="match status" value="1"/>
</dbReference>
<comment type="similarity">
    <text evidence="1">Belongs to the aldo/keto reductase family.</text>
</comment>
<dbReference type="RefSeq" id="WP_073278195.1">
    <property type="nucleotide sequence ID" value="NZ_FRAC01000019.1"/>
</dbReference>
<keyword evidence="3" id="KW-0560">Oxidoreductase</keyword>
<dbReference type="Pfam" id="PF00248">
    <property type="entry name" value="Aldo_ket_red"/>
    <property type="match status" value="1"/>
</dbReference>
<dbReference type="AlphaFoldDB" id="A0A1M6W3R3"/>
<dbReference type="EMBL" id="FRAC01000019">
    <property type="protein sequence ID" value="SHK88165.1"/>
    <property type="molecule type" value="Genomic_DNA"/>
</dbReference>
<dbReference type="InterPro" id="IPR036812">
    <property type="entry name" value="NAD(P)_OxRdtase_dom_sf"/>
</dbReference>
<evidence type="ECO:0000313" key="5">
    <source>
        <dbReference type="EMBL" id="SHK88165.1"/>
    </source>
</evidence>
<proteinExistence type="inferred from homology"/>
<keyword evidence="6" id="KW-1185">Reference proteome</keyword>
<evidence type="ECO:0000256" key="2">
    <source>
        <dbReference type="ARBA" id="ARBA00022857"/>
    </source>
</evidence>
<dbReference type="InterPro" id="IPR023210">
    <property type="entry name" value="NADP_OxRdtase_dom"/>
</dbReference>
<keyword evidence="2" id="KW-0521">NADP</keyword>
<dbReference type="SUPFAM" id="SSF51430">
    <property type="entry name" value="NAD(P)-linked oxidoreductase"/>
    <property type="match status" value="1"/>
</dbReference>
<evidence type="ECO:0000313" key="6">
    <source>
        <dbReference type="Proteomes" id="UP000184386"/>
    </source>
</evidence>
<dbReference type="PANTHER" id="PTHR43827">
    <property type="entry name" value="2,5-DIKETO-D-GLUCONIC ACID REDUCTASE"/>
    <property type="match status" value="1"/>
</dbReference>
<organism evidence="5 6">
    <name type="scientific">Anaerocolumna jejuensis DSM 15929</name>
    <dbReference type="NCBI Taxonomy" id="1121322"/>
    <lineage>
        <taxon>Bacteria</taxon>
        <taxon>Bacillati</taxon>
        <taxon>Bacillota</taxon>
        <taxon>Clostridia</taxon>
        <taxon>Lachnospirales</taxon>
        <taxon>Lachnospiraceae</taxon>
        <taxon>Anaerocolumna</taxon>
    </lineage>
</organism>
<sequence length="79" mass="9372">MQRYPHEELFITTKVWPNHFGFEKTRTAVETSLEKLGLGYIDLYLLHVMLGVIRRKEQLEKASESLYKELLYELNRSIG</sequence>